<feature type="transmembrane region" description="Helical" evidence="7">
    <location>
        <begin position="49"/>
        <end position="69"/>
    </location>
</feature>
<evidence type="ECO:0000256" key="3">
    <source>
        <dbReference type="ARBA" id="ARBA00022475"/>
    </source>
</evidence>
<evidence type="ECO:0000256" key="4">
    <source>
        <dbReference type="ARBA" id="ARBA00022692"/>
    </source>
</evidence>
<evidence type="ECO:0000313" key="8">
    <source>
        <dbReference type="EMBL" id="CAA6818807.1"/>
    </source>
</evidence>
<evidence type="ECO:0000256" key="6">
    <source>
        <dbReference type="ARBA" id="ARBA00023136"/>
    </source>
</evidence>
<dbReference type="InterPro" id="IPR002771">
    <property type="entry name" value="Multi_antbiot-R_MarC"/>
</dbReference>
<reference evidence="8" key="1">
    <citation type="submission" date="2020-01" db="EMBL/GenBank/DDBJ databases">
        <authorList>
            <person name="Meier V. D."/>
            <person name="Meier V D."/>
        </authorList>
    </citation>
    <scope>NUCLEOTIDE SEQUENCE</scope>
    <source>
        <strain evidence="8">HLG_WM_MAG_10</strain>
    </source>
</reference>
<keyword evidence="6 7" id="KW-0472">Membrane</keyword>
<evidence type="ECO:0000256" key="7">
    <source>
        <dbReference type="RuleBase" id="RU362048"/>
    </source>
</evidence>
<evidence type="ECO:0000256" key="1">
    <source>
        <dbReference type="ARBA" id="ARBA00004651"/>
    </source>
</evidence>
<evidence type="ECO:0000256" key="2">
    <source>
        <dbReference type="ARBA" id="ARBA00009784"/>
    </source>
</evidence>
<gene>
    <name evidence="8" type="ORF">HELGO_WM17578</name>
</gene>
<feature type="transmembrane region" description="Helical" evidence="7">
    <location>
        <begin position="6"/>
        <end position="29"/>
    </location>
</feature>
<dbReference type="GO" id="GO:0005886">
    <property type="term" value="C:plasma membrane"/>
    <property type="evidence" value="ECO:0007669"/>
    <property type="project" value="UniProtKB-SubCell"/>
</dbReference>
<feature type="transmembrane region" description="Helical" evidence="7">
    <location>
        <begin position="75"/>
        <end position="92"/>
    </location>
</feature>
<keyword evidence="4 7" id="KW-0812">Transmembrane</keyword>
<evidence type="ECO:0000256" key="5">
    <source>
        <dbReference type="ARBA" id="ARBA00022989"/>
    </source>
</evidence>
<organism evidence="8">
    <name type="scientific">uncultured Aureispira sp</name>
    <dbReference type="NCBI Taxonomy" id="1331704"/>
    <lineage>
        <taxon>Bacteria</taxon>
        <taxon>Pseudomonadati</taxon>
        <taxon>Bacteroidota</taxon>
        <taxon>Saprospiria</taxon>
        <taxon>Saprospirales</taxon>
        <taxon>Saprospiraceae</taxon>
        <taxon>Aureispira</taxon>
        <taxon>environmental samples</taxon>
    </lineage>
</organism>
<sequence>MTENIAFALLCFTSFFSLMNPLGVMPVFITMTSNLEPADQRRTAQKAMVAAFITLLAFAFSGQLLFNFFGISVNSFRIVGGIIFFQMGADMLQARLGKVKVPKHEIEEYVADISITPLAIPMICGPGCISNAIVLMEDAISIEQQAILIGIMSLVCLLTYIILFYSIKISTFLGETGNNVLMRLMGLILMVIAVEFFLSGAKPILVDIFPTITAKL</sequence>
<name>A0A6S6TKS6_9BACT</name>
<dbReference type="Pfam" id="PF01914">
    <property type="entry name" value="MarC"/>
    <property type="match status" value="1"/>
</dbReference>
<dbReference type="NCBIfam" id="TIGR00427">
    <property type="entry name" value="NAAT family transporter"/>
    <property type="match status" value="1"/>
</dbReference>
<comment type="similarity">
    <text evidence="2 7">Belongs to the UPF0056 (MarC) family.</text>
</comment>
<comment type="subcellular location">
    <subcellularLocation>
        <location evidence="1 7">Cell membrane</location>
        <topology evidence="1 7">Multi-pass membrane protein</topology>
    </subcellularLocation>
</comment>
<dbReference type="PANTHER" id="PTHR33508:SF1">
    <property type="entry name" value="UPF0056 MEMBRANE PROTEIN YHCE"/>
    <property type="match status" value="1"/>
</dbReference>
<comment type="caution">
    <text evidence="7">Lacks conserved residue(s) required for the propagation of feature annotation.</text>
</comment>
<dbReference type="PANTHER" id="PTHR33508">
    <property type="entry name" value="UPF0056 MEMBRANE PROTEIN YHCE"/>
    <property type="match status" value="1"/>
</dbReference>
<keyword evidence="5 7" id="KW-1133">Transmembrane helix</keyword>
<proteinExistence type="inferred from homology"/>
<accession>A0A6S6TKS6</accession>
<protein>
    <recommendedName>
        <fullName evidence="7">UPF0056 membrane protein</fullName>
    </recommendedName>
</protein>
<feature type="transmembrane region" description="Helical" evidence="7">
    <location>
        <begin position="180"/>
        <end position="198"/>
    </location>
</feature>
<dbReference type="EMBL" id="CACVAQ010000269">
    <property type="protein sequence ID" value="CAA6818807.1"/>
    <property type="molecule type" value="Genomic_DNA"/>
</dbReference>
<dbReference type="AlphaFoldDB" id="A0A6S6TKS6"/>
<keyword evidence="3" id="KW-1003">Cell membrane</keyword>
<feature type="transmembrane region" description="Helical" evidence="7">
    <location>
        <begin position="146"/>
        <end position="168"/>
    </location>
</feature>